<dbReference type="EMBL" id="CP003435">
    <property type="protein sequence ID" value="AFI31763.1"/>
    <property type="molecule type" value="Genomic_DNA"/>
</dbReference>
<dbReference type="Proteomes" id="UP000005212">
    <property type="component" value="Plasmid unnamed9"/>
</dbReference>
<dbReference type="AlphaFoldDB" id="I0FE57"/>
<sequence length="300" mass="34331">MSRIGMGVLIIVTLNLFISCSAVRKDNFGDVRKVVFSKHLDNFDLPNLDLYTTEGLDLYRDLPMPITPYESLKRKVQAFRISLDVGSKGFDKSKFDGMFNGFNNNYYFKDDYSKNCVYIAMKYNVAYLEKVKRIVDRLMSVKIDDPAMVSKYENTALDFLIVLQDIGIYALGVVEENGELLSNSNLDMLQEDNDLDSINSISVALDNLFKQKEDVFNLLIDNIENIVNLKKIASIKYELDLIIGNNGDIFNKVDSKSGLFGFKEIIKEKIVDLKEQRARKARIYLKLKGDSDKQKSKKEN</sequence>
<organism evidence="1 2">
    <name type="scientific">Borrelia crocidurae (strain Achema)</name>
    <dbReference type="NCBI Taxonomy" id="1155096"/>
    <lineage>
        <taxon>Bacteria</taxon>
        <taxon>Pseudomonadati</taxon>
        <taxon>Spirochaetota</taxon>
        <taxon>Spirochaetia</taxon>
        <taxon>Spirochaetales</taxon>
        <taxon>Borreliaceae</taxon>
        <taxon>Borrelia</taxon>
    </lineage>
</organism>
<evidence type="ECO:0000313" key="2">
    <source>
        <dbReference type="Proteomes" id="UP000005212"/>
    </source>
</evidence>
<accession>I0FE57</accession>
<dbReference type="HOGENOM" id="CLU_945497_0_0_12"/>
<geneLocation type="plasmid" evidence="2">
    <name>unnamed9</name>
</geneLocation>
<dbReference type="PATRIC" id="fig|1155096.3.peg.986"/>
<name>I0FE57_BORCA</name>
<dbReference type="KEGG" id="bcw:Q7M_1055"/>
<dbReference type="RefSeq" id="WP_014683139.1">
    <property type="nucleotide sequence ID" value="NC_017778.1"/>
</dbReference>
<protein>
    <submittedName>
        <fullName evidence="1">Putative lipoprotein</fullName>
    </submittedName>
</protein>
<keyword evidence="1" id="KW-0449">Lipoprotein</keyword>
<evidence type="ECO:0000313" key="1">
    <source>
        <dbReference type="EMBL" id="AFI31763.1"/>
    </source>
</evidence>
<keyword evidence="1" id="KW-0614">Plasmid</keyword>
<dbReference type="PROSITE" id="PS51257">
    <property type="entry name" value="PROKAR_LIPOPROTEIN"/>
    <property type="match status" value="1"/>
</dbReference>
<proteinExistence type="predicted"/>
<reference evidence="2" key="2">
    <citation type="submission" date="2012-03" db="EMBL/GenBank/DDBJ databases">
        <title>Complete genome sequence of Borrelia crocidurae.</title>
        <authorList>
            <person name="Elbir H."/>
            <person name="Gimenez G."/>
            <person name="Robert C."/>
            <person name="Raoult D."/>
            <person name="Drancourt M."/>
        </authorList>
    </citation>
    <scope>NUCLEOTIDE SEQUENCE [LARGE SCALE GENOMIC DNA]</scope>
    <source>
        <strain evidence="2">Achema</strain>
        <plasmid evidence="2">unnamed9</plasmid>
    </source>
</reference>
<gene>
    <name evidence="1" type="ordered locus">Q7M_1055</name>
</gene>
<reference evidence="1 2" key="1">
    <citation type="journal article" date="2012" name="J. Bacteriol.">
        <title>Complete Genome Sequence of Borrelia crocidurae.</title>
        <authorList>
            <person name="Elbir H."/>
            <person name="Gimenez G."/>
            <person name="Robert C."/>
            <person name="Bergstrom S."/>
            <person name="Cutler S."/>
            <person name="Raoult D."/>
            <person name="Drancourt M."/>
        </authorList>
    </citation>
    <scope>NUCLEOTIDE SEQUENCE [LARGE SCALE GENOMIC DNA]</scope>
    <source>
        <strain evidence="1 2">Achema</strain>
        <plasmid evidence="2">unnamed9</plasmid>
    </source>
</reference>